<dbReference type="Proteomes" id="UP001597277">
    <property type="component" value="Unassembled WGS sequence"/>
</dbReference>
<organism evidence="2 3">
    <name type="scientific">Georgenia deserti</name>
    <dbReference type="NCBI Taxonomy" id="2093781"/>
    <lineage>
        <taxon>Bacteria</taxon>
        <taxon>Bacillati</taxon>
        <taxon>Actinomycetota</taxon>
        <taxon>Actinomycetes</taxon>
        <taxon>Micrococcales</taxon>
        <taxon>Bogoriellaceae</taxon>
        <taxon>Georgenia</taxon>
    </lineage>
</organism>
<evidence type="ECO:0000313" key="2">
    <source>
        <dbReference type="EMBL" id="MFD1719338.1"/>
    </source>
</evidence>
<dbReference type="EMBL" id="JBHUEE010000009">
    <property type="protein sequence ID" value="MFD1719338.1"/>
    <property type="molecule type" value="Genomic_DNA"/>
</dbReference>
<keyword evidence="1" id="KW-0732">Signal</keyword>
<evidence type="ECO:0000256" key="1">
    <source>
        <dbReference type="SAM" id="SignalP"/>
    </source>
</evidence>
<reference evidence="3" key="1">
    <citation type="journal article" date="2019" name="Int. J. Syst. Evol. Microbiol.">
        <title>The Global Catalogue of Microorganisms (GCM) 10K type strain sequencing project: providing services to taxonomists for standard genome sequencing and annotation.</title>
        <authorList>
            <consortium name="The Broad Institute Genomics Platform"/>
            <consortium name="The Broad Institute Genome Sequencing Center for Infectious Disease"/>
            <person name="Wu L."/>
            <person name="Ma J."/>
        </authorList>
    </citation>
    <scope>NUCLEOTIDE SEQUENCE [LARGE SCALE GENOMIC DNA]</scope>
    <source>
        <strain evidence="3">JCM 17130</strain>
    </source>
</reference>
<feature type="signal peptide" evidence="1">
    <location>
        <begin position="1"/>
        <end position="29"/>
    </location>
</feature>
<feature type="chain" id="PRO_5046479757" description="Secreted protein" evidence="1">
    <location>
        <begin position="30"/>
        <end position="119"/>
    </location>
</feature>
<keyword evidence="3" id="KW-1185">Reference proteome</keyword>
<dbReference type="RefSeq" id="WP_388009429.1">
    <property type="nucleotide sequence ID" value="NZ_JBHUEE010000009.1"/>
</dbReference>
<name>A0ABW4L948_9MICO</name>
<protein>
    <recommendedName>
        <fullName evidence="4">Secreted protein</fullName>
    </recommendedName>
</protein>
<accession>A0ABW4L948</accession>
<evidence type="ECO:0000313" key="3">
    <source>
        <dbReference type="Proteomes" id="UP001597277"/>
    </source>
</evidence>
<evidence type="ECO:0008006" key="4">
    <source>
        <dbReference type="Google" id="ProtNLM"/>
    </source>
</evidence>
<comment type="caution">
    <text evidence="2">The sequence shown here is derived from an EMBL/GenBank/DDBJ whole genome shotgun (WGS) entry which is preliminary data.</text>
</comment>
<proteinExistence type="predicted"/>
<gene>
    <name evidence="2" type="ORF">ACFSE6_15955</name>
</gene>
<sequence>MGHRRMSFGLWAIALAAGLTAAVPGTASADEPAETAAQPTAQGCGKVITQPGAGETRYWWHNCRDGYGGDYVEVDIIWLPDKYYCVPPGQTWNMGSSWAMGPQLGNVRDVSLVKTDCPY</sequence>